<feature type="non-terminal residue" evidence="6">
    <location>
        <position position="1"/>
    </location>
</feature>
<reference evidence="6 7" key="1">
    <citation type="journal article" date="2019" name="Sci. Rep.">
        <title>A high-quality genome of Eragrostis curvula grass provides insights into Poaceae evolution and supports new strategies to enhance forage quality.</title>
        <authorList>
            <person name="Carballo J."/>
            <person name="Santos B.A.C.M."/>
            <person name="Zappacosta D."/>
            <person name="Garbus I."/>
            <person name="Selva J.P."/>
            <person name="Gallo C.A."/>
            <person name="Diaz A."/>
            <person name="Albertini E."/>
            <person name="Caccamo M."/>
            <person name="Echenique V."/>
        </authorList>
    </citation>
    <scope>NUCLEOTIDE SEQUENCE [LARGE SCALE GENOMIC DNA]</scope>
    <source>
        <strain evidence="7">cv. Victoria</strain>
        <tissue evidence="6">Leaf</tissue>
    </source>
</reference>
<dbReference type="Proteomes" id="UP000324897">
    <property type="component" value="Unassembled WGS sequence"/>
</dbReference>
<dbReference type="SMART" id="SM00259">
    <property type="entry name" value="ZnF_A20"/>
    <property type="match status" value="1"/>
</dbReference>
<dbReference type="SUPFAM" id="SSF57716">
    <property type="entry name" value="Glucocorticoid receptor-like (DNA-binding domain)"/>
    <property type="match status" value="1"/>
</dbReference>
<proteinExistence type="predicted"/>
<accession>A0A5J9T2Z2</accession>
<evidence type="ECO:0000256" key="1">
    <source>
        <dbReference type="ARBA" id="ARBA00003732"/>
    </source>
</evidence>
<comment type="caution">
    <text evidence="6">The sequence shown here is derived from an EMBL/GenBank/DDBJ whole genome shotgun (WGS) entry which is preliminary data.</text>
</comment>
<evidence type="ECO:0000256" key="2">
    <source>
        <dbReference type="ARBA" id="ARBA00022723"/>
    </source>
</evidence>
<organism evidence="6 7">
    <name type="scientific">Eragrostis curvula</name>
    <name type="common">weeping love grass</name>
    <dbReference type="NCBI Taxonomy" id="38414"/>
    <lineage>
        <taxon>Eukaryota</taxon>
        <taxon>Viridiplantae</taxon>
        <taxon>Streptophyta</taxon>
        <taxon>Embryophyta</taxon>
        <taxon>Tracheophyta</taxon>
        <taxon>Spermatophyta</taxon>
        <taxon>Magnoliopsida</taxon>
        <taxon>Liliopsida</taxon>
        <taxon>Poales</taxon>
        <taxon>Poaceae</taxon>
        <taxon>PACMAD clade</taxon>
        <taxon>Chloridoideae</taxon>
        <taxon>Eragrostideae</taxon>
        <taxon>Eragrostidinae</taxon>
        <taxon>Eragrostis</taxon>
    </lineage>
</organism>
<evidence type="ECO:0000313" key="7">
    <source>
        <dbReference type="Proteomes" id="UP000324897"/>
    </source>
</evidence>
<keyword evidence="4" id="KW-0862">Zinc</keyword>
<gene>
    <name evidence="6" type="ORF">EJB05_48912</name>
</gene>
<evidence type="ECO:0000256" key="3">
    <source>
        <dbReference type="ARBA" id="ARBA00022771"/>
    </source>
</evidence>
<evidence type="ECO:0000313" key="6">
    <source>
        <dbReference type="EMBL" id="TVU05733.1"/>
    </source>
</evidence>
<protein>
    <recommendedName>
        <fullName evidence="5">A20-type domain-containing protein</fullName>
    </recommendedName>
</protein>
<dbReference type="Gramene" id="TVU05733">
    <property type="protein sequence ID" value="TVU05733"/>
    <property type="gene ID" value="EJB05_48912"/>
</dbReference>
<sequence length="70" mass="7281">MSEKQETSSSGGAAPMCANGCGFFGSAATKNLCSRCYKDKINKALSKAGQLPTLNIQKFSGERNGSSSEV</sequence>
<evidence type="ECO:0000256" key="4">
    <source>
        <dbReference type="ARBA" id="ARBA00022833"/>
    </source>
</evidence>
<dbReference type="PROSITE" id="PS51036">
    <property type="entry name" value="ZF_A20"/>
    <property type="match status" value="1"/>
</dbReference>
<keyword evidence="3" id="KW-0863">Zinc-finger</keyword>
<dbReference type="GO" id="GO:0003677">
    <property type="term" value="F:DNA binding"/>
    <property type="evidence" value="ECO:0007669"/>
    <property type="project" value="InterPro"/>
</dbReference>
<comment type="function">
    <text evidence="1">May be involved in environmental stress response.</text>
</comment>
<dbReference type="Pfam" id="PF01754">
    <property type="entry name" value="zf-A20"/>
    <property type="match status" value="1"/>
</dbReference>
<name>A0A5J9T2Z2_9POAL</name>
<dbReference type="Gene3D" id="1.20.5.4770">
    <property type="match status" value="1"/>
</dbReference>
<evidence type="ECO:0000259" key="5">
    <source>
        <dbReference type="PROSITE" id="PS51036"/>
    </source>
</evidence>
<dbReference type="EMBL" id="RWGY01000051">
    <property type="protein sequence ID" value="TVU05733.1"/>
    <property type="molecule type" value="Genomic_DNA"/>
</dbReference>
<dbReference type="OrthoDB" id="981262at2759"/>
<keyword evidence="7" id="KW-1185">Reference proteome</keyword>
<dbReference type="GO" id="GO:0008270">
    <property type="term" value="F:zinc ion binding"/>
    <property type="evidence" value="ECO:0007669"/>
    <property type="project" value="UniProtKB-KW"/>
</dbReference>
<dbReference type="AlphaFoldDB" id="A0A5J9T2Z2"/>
<dbReference type="InterPro" id="IPR002653">
    <property type="entry name" value="Znf_A20"/>
</dbReference>
<feature type="domain" description="A20-type" evidence="5">
    <location>
        <begin position="11"/>
        <end position="45"/>
    </location>
</feature>
<keyword evidence="2" id="KW-0479">Metal-binding</keyword>